<feature type="domain" description="CCHC-type" evidence="3">
    <location>
        <begin position="42"/>
        <end position="58"/>
    </location>
</feature>
<evidence type="ECO:0000256" key="1">
    <source>
        <dbReference type="PROSITE-ProRule" id="PRU00047"/>
    </source>
</evidence>
<feature type="compositionally biased region" description="Polar residues" evidence="2">
    <location>
        <begin position="55"/>
        <end position="67"/>
    </location>
</feature>
<dbReference type="PROSITE" id="PS50158">
    <property type="entry name" value="ZF_CCHC"/>
    <property type="match status" value="1"/>
</dbReference>
<accession>A0A803N9Q3</accession>
<keyword evidence="5" id="KW-1185">Reference proteome</keyword>
<dbReference type="EnsemblPlants" id="AUR62042687-RA">
    <property type="protein sequence ID" value="AUR62042687-RA:cds"/>
    <property type="gene ID" value="AUR62042687"/>
</dbReference>
<feature type="compositionally biased region" description="Basic residues" evidence="2">
    <location>
        <begin position="12"/>
        <end position="21"/>
    </location>
</feature>
<dbReference type="GO" id="GO:0008270">
    <property type="term" value="F:zinc ion binding"/>
    <property type="evidence" value="ECO:0007669"/>
    <property type="project" value="UniProtKB-KW"/>
</dbReference>
<reference evidence="4" key="1">
    <citation type="journal article" date="2017" name="Nature">
        <title>The genome of Chenopodium quinoa.</title>
        <authorList>
            <person name="Jarvis D.E."/>
            <person name="Ho Y.S."/>
            <person name="Lightfoot D.J."/>
            <person name="Schmoeckel S.M."/>
            <person name="Li B."/>
            <person name="Borm T.J.A."/>
            <person name="Ohyanagi H."/>
            <person name="Mineta K."/>
            <person name="Michell C.T."/>
            <person name="Saber N."/>
            <person name="Kharbatia N.M."/>
            <person name="Rupper R.R."/>
            <person name="Sharp A.R."/>
            <person name="Dally N."/>
            <person name="Boughton B.A."/>
            <person name="Woo Y.H."/>
            <person name="Gao G."/>
            <person name="Schijlen E.G.W.M."/>
            <person name="Guo X."/>
            <person name="Momin A.A."/>
            <person name="Negrao S."/>
            <person name="Al-Babili S."/>
            <person name="Gehring C."/>
            <person name="Roessner U."/>
            <person name="Jung C."/>
            <person name="Murphy K."/>
            <person name="Arold S.T."/>
            <person name="Gojobori T."/>
            <person name="van der Linden C.G."/>
            <person name="van Loo E.N."/>
            <person name="Jellen E.N."/>
            <person name="Maughan P.J."/>
            <person name="Tester M."/>
        </authorList>
    </citation>
    <scope>NUCLEOTIDE SEQUENCE [LARGE SCALE GENOMIC DNA]</scope>
    <source>
        <strain evidence="4">cv. PI 614886</strain>
    </source>
</reference>
<organism evidence="4 5">
    <name type="scientific">Chenopodium quinoa</name>
    <name type="common">Quinoa</name>
    <dbReference type="NCBI Taxonomy" id="63459"/>
    <lineage>
        <taxon>Eukaryota</taxon>
        <taxon>Viridiplantae</taxon>
        <taxon>Streptophyta</taxon>
        <taxon>Embryophyta</taxon>
        <taxon>Tracheophyta</taxon>
        <taxon>Spermatophyta</taxon>
        <taxon>Magnoliopsida</taxon>
        <taxon>eudicotyledons</taxon>
        <taxon>Gunneridae</taxon>
        <taxon>Pentapetalae</taxon>
        <taxon>Caryophyllales</taxon>
        <taxon>Chenopodiaceae</taxon>
        <taxon>Chenopodioideae</taxon>
        <taxon>Atripliceae</taxon>
        <taxon>Chenopodium</taxon>
    </lineage>
</organism>
<feature type="compositionally biased region" description="Low complexity" evidence="2">
    <location>
        <begin position="103"/>
        <end position="114"/>
    </location>
</feature>
<keyword evidence="1" id="KW-0862">Zinc</keyword>
<name>A0A803N9Q3_CHEQI</name>
<proteinExistence type="predicted"/>
<evidence type="ECO:0000313" key="5">
    <source>
        <dbReference type="Proteomes" id="UP000596660"/>
    </source>
</evidence>
<dbReference type="AlphaFoldDB" id="A0A803N9Q3"/>
<feature type="region of interest" description="Disordered" evidence="2">
    <location>
        <begin position="1"/>
        <end position="114"/>
    </location>
</feature>
<evidence type="ECO:0000259" key="3">
    <source>
        <dbReference type="PROSITE" id="PS50158"/>
    </source>
</evidence>
<keyword evidence="1" id="KW-0479">Metal-binding</keyword>
<dbReference type="SUPFAM" id="SSF57756">
    <property type="entry name" value="Retrovirus zinc finger-like domains"/>
    <property type="match status" value="1"/>
</dbReference>
<dbReference type="InterPro" id="IPR001878">
    <property type="entry name" value="Znf_CCHC"/>
</dbReference>
<feature type="compositionally biased region" description="Basic and acidic residues" evidence="2">
    <location>
        <begin position="22"/>
        <end position="33"/>
    </location>
</feature>
<protein>
    <recommendedName>
        <fullName evidence="3">CCHC-type domain-containing protein</fullName>
    </recommendedName>
</protein>
<keyword evidence="1" id="KW-0863">Zinc-finger</keyword>
<sequence>MPKPLPPPYRKTLGRHSKNKRAKEPGEDREKQQVKRAKAQNKCSNCGALGHYKTKCQNMTFPTTNSKGGRPKKAPSPPQVASTTPSQERIEVAAKPSPALAASQQPSTTSTPTQ</sequence>
<dbReference type="GO" id="GO:0003676">
    <property type="term" value="F:nucleic acid binding"/>
    <property type="evidence" value="ECO:0007669"/>
    <property type="project" value="InterPro"/>
</dbReference>
<evidence type="ECO:0000256" key="2">
    <source>
        <dbReference type="SAM" id="MobiDB-lite"/>
    </source>
</evidence>
<dbReference type="Proteomes" id="UP000596660">
    <property type="component" value="Unplaced"/>
</dbReference>
<dbReference type="InterPro" id="IPR036875">
    <property type="entry name" value="Znf_CCHC_sf"/>
</dbReference>
<dbReference type="Gramene" id="AUR62042687-RA">
    <property type="protein sequence ID" value="AUR62042687-RA:cds"/>
    <property type="gene ID" value="AUR62042687"/>
</dbReference>
<evidence type="ECO:0000313" key="4">
    <source>
        <dbReference type="EnsemblPlants" id="AUR62042687-RA:cds"/>
    </source>
</evidence>
<reference evidence="4" key="2">
    <citation type="submission" date="2021-03" db="UniProtKB">
        <authorList>
            <consortium name="EnsemblPlants"/>
        </authorList>
    </citation>
    <scope>IDENTIFICATION</scope>
</reference>